<keyword evidence="2" id="KW-1185">Reference proteome</keyword>
<dbReference type="EMBL" id="MU274906">
    <property type="protein sequence ID" value="KAI0091136.1"/>
    <property type="molecule type" value="Genomic_DNA"/>
</dbReference>
<proteinExistence type="predicted"/>
<name>A0ACB8UAD6_9APHY</name>
<sequence length="188" mass="20885">MMGCGTCHSYECGILFLLNSLLVLLLPATALPRARASSDLPRQPYSSRLLSSTPESSSRSCTPPPSGFHQASTSFSKFRFFVCERLTCFRLSHMQVHDMSKAEYCDCTLEGGYEYIRLPSTRYIVVHEAIDAVGRGVPLDIEPYHGHHLVALTYCSLVHTKKIWGGCILVLIFGRPRVKNGTGLRSCL</sequence>
<accession>A0ACB8UAD6</accession>
<reference evidence="1" key="1">
    <citation type="journal article" date="2021" name="Environ. Microbiol.">
        <title>Gene family expansions and transcriptome signatures uncover fungal adaptations to wood decay.</title>
        <authorList>
            <person name="Hage H."/>
            <person name="Miyauchi S."/>
            <person name="Viragh M."/>
            <person name="Drula E."/>
            <person name="Min B."/>
            <person name="Chaduli D."/>
            <person name="Navarro D."/>
            <person name="Favel A."/>
            <person name="Norest M."/>
            <person name="Lesage-Meessen L."/>
            <person name="Balint B."/>
            <person name="Merenyi Z."/>
            <person name="de Eugenio L."/>
            <person name="Morin E."/>
            <person name="Martinez A.T."/>
            <person name="Baldrian P."/>
            <person name="Stursova M."/>
            <person name="Martinez M.J."/>
            <person name="Novotny C."/>
            <person name="Magnuson J.K."/>
            <person name="Spatafora J.W."/>
            <person name="Maurice S."/>
            <person name="Pangilinan J."/>
            <person name="Andreopoulos W."/>
            <person name="LaButti K."/>
            <person name="Hundley H."/>
            <person name="Na H."/>
            <person name="Kuo A."/>
            <person name="Barry K."/>
            <person name="Lipzen A."/>
            <person name="Henrissat B."/>
            <person name="Riley R."/>
            <person name="Ahrendt S."/>
            <person name="Nagy L.G."/>
            <person name="Grigoriev I.V."/>
            <person name="Martin F."/>
            <person name="Rosso M.N."/>
        </authorList>
    </citation>
    <scope>NUCLEOTIDE SEQUENCE</scope>
    <source>
        <strain evidence="1">CBS 384.51</strain>
    </source>
</reference>
<dbReference type="Proteomes" id="UP001055072">
    <property type="component" value="Unassembled WGS sequence"/>
</dbReference>
<gene>
    <name evidence="1" type="ORF">BDY19DRAFT_685170</name>
</gene>
<evidence type="ECO:0000313" key="2">
    <source>
        <dbReference type="Proteomes" id="UP001055072"/>
    </source>
</evidence>
<comment type="caution">
    <text evidence="1">The sequence shown here is derived from an EMBL/GenBank/DDBJ whole genome shotgun (WGS) entry which is preliminary data.</text>
</comment>
<protein>
    <submittedName>
        <fullName evidence="1">Uncharacterized protein</fullName>
    </submittedName>
</protein>
<evidence type="ECO:0000313" key="1">
    <source>
        <dbReference type="EMBL" id="KAI0091136.1"/>
    </source>
</evidence>
<organism evidence="1 2">
    <name type="scientific">Irpex rosettiformis</name>
    <dbReference type="NCBI Taxonomy" id="378272"/>
    <lineage>
        <taxon>Eukaryota</taxon>
        <taxon>Fungi</taxon>
        <taxon>Dikarya</taxon>
        <taxon>Basidiomycota</taxon>
        <taxon>Agaricomycotina</taxon>
        <taxon>Agaricomycetes</taxon>
        <taxon>Polyporales</taxon>
        <taxon>Irpicaceae</taxon>
        <taxon>Irpex</taxon>
    </lineage>
</organism>